<dbReference type="AlphaFoldDB" id="A0A835I4W3"/>
<sequence>MLVSMLDPSRIGMQFTDQMLVSMLDPGRTGMQFTDQMLMSMLDLGRTGIVRIFTGRLKENSCKVVSDDIKNPVKDTHLPVVFLRPSKSPENSCLGMRSRGLNKDFRSLNGHPVVKRLGGISEPVVTKSQEVPLDGDGHRLV</sequence>
<evidence type="ECO:0000313" key="1">
    <source>
        <dbReference type="EMBL" id="KAF9612635.1"/>
    </source>
</evidence>
<proteinExistence type="predicted"/>
<accession>A0A835I4W3</accession>
<dbReference type="Proteomes" id="UP000631114">
    <property type="component" value="Unassembled WGS sequence"/>
</dbReference>
<comment type="caution">
    <text evidence="1">The sequence shown here is derived from an EMBL/GenBank/DDBJ whole genome shotgun (WGS) entry which is preliminary data.</text>
</comment>
<reference evidence="1 2" key="1">
    <citation type="submission" date="2020-10" db="EMBL/GenBank/DDBJ databases">
        <title>The Coptis chinensis genome and diversification of protoberbering-type alkaloids.</title>
        <authorList>
            <person name="Wang B."/>
            <person name="Shu S."/>
            <person name="Song C."/>
            <person name="Liu Y."/>
        </authorList>
    </citation>
    <scope>NUCLEOTIDE SEQUENCE [LARGE SCALE GENOMIC DNA]</scope>
    <source>
        <strain evidence="1">HL-2020</strain>
        <tissue evidence="1">Leaf</tissue>
    </source>
</reference>
<evidence type="ECO:0000313" key="2">
    <source>
        <dbReference type="Proteomes" id="UP000631114"/>
    </source>
</evidence>
<organism evidence="1 2">
    <name type="scientific">Coptis chinensis</name>
    <dbReference type="NCBI Taxonomy" id="261450"/>
    <lineage>
        <taxon>Eukaryota</taxon>
        <taxon>Viridiplantae</taxon>
        <taxon>Streptophyta</taxon>
        <taxon>Embryophyta</taxon>
        <taxon>Tracheophyta</taxon>
        <taxon>Spermatophyta</taxon>
        <taxon>Magnoliopsida</taxon>
        <taxon>Ranunculales</taxon>
        <taxon>Ranunculaceae</taxon>
        <taxon>Coptidoideae</taxon>
        <taxon>Coptis</taxon>
    </lineage>
</organism>
<gene>
    <name evidence="1" type="ORF">IFM89_003077</name>
</gene>
<dbReference type="EMBL" id="JADFTS010000003">
    <property type="protein sequence ID" value="KAF9612635.1"/>
    <property type="molecule type" value="Genomic_DNA"/>
</dbReference>
<keyword evidence="2" id="KW-1185">Reference proteome</keyword>
<name>A0A835I4W3_9MAGN</name>
<protein>
    <submittedName>
        <fullName evidence="1">Uncharacterized protein</fullName>
    </submittedName>
</protein>